<dbReference type="AlphaFoldDB" id="A0A916EAT4"/>
<gene>
    <name evidence="2" type="ORF">CHRIB12_LOCUS15197</name>
</gene>
<protein>
    <submittedName>
        <fullName evidence="2">Uncharacterized protein</fullName>
    </submittedName>
</protein>
<dbReference type="OrthoDB" id="2420894at2759"/>
<reference evidence="2" key="1">
    <citation type="submission" date="2020-05" db="EMBL/GenBank/DDBJ databases">
        <authorList>
            <person name="Rincon C."/>
            <person name="Sanders R I."/>
            <person name="Robbins C."/>
            <person name="Chaturvedi A."/>
        </authorList>
    </citation>
    <scope>NUCLEOTIDE SEQUENCE</scope>
    <source>
        <strain evidence="2">CHB12</strain>
    </source>
</reference>
<accession>A0A916EAT4</accession>
<comment type="caution">
    <text evidence="2">The sequence shown here is derived from an EMBL/GenBank/DDBJ whole genome shotgun (WGS) entry which is preliminary data.</text>
</comment>
<dbReference type="EMBL" id="CAGKOT010000035">
    <property type="protein sequence ID" value="CAB5376138.1"/>
    <property type="molecule type" value="Genomic_DNA"/>
</dbReference>
<keyword evidence="1" id="KW-0472">Membrane</keyword>
<proteinExistence type="predicted"/>
<feature type="transmembrane region" description="Helical" evidence="1">
    <location>
        <begin position="699"/>
        <end position="718"/>
    </location>
</feature>
<keyword evidence="1" id="KW-0812">Transmembrane</keyword>
<feature type="transmembrane region" description="Helical" evidence="1">
    <location>
        <begin position="769"/>
        <end position="791"/>
    </location>
</feature>
<dbReference type="Proteomes" id="UP000684084">
    <property type="component" value="Unassembled WGS sequence"/>
</dbReference>
<organism evidence="2 3">
    <name type="scientific">Rhizophagus irregularis</name>
    <dbReference type="NCBI Taxonomy" id="588596"/>
    <lineage>
        <taxon>Eukaryota</taxon>
        <taxon>Fungi</taxon>
        <taxon>Fungi incertae sedis</taxon>
        <taxon>Mucoromycota</taxon>
        <taxon>Glomeromycotina</taxon>
        <taxon>Glomeromycetes</taxon>
        <taxon>Glomerales</taxon>
        <taxon>Glomeraceae</taxon>
        <taxon>Rhizophagus</taxon>
    </lineage>
</organism>
<evidence type="ECO:0000313" key="3">
    <source>
        <dbReference type="Proteomes" id="UP000684084"/>
    </source>
</evidence>
<evidence type="ECO:0000256" key="1">
    <source>
        <dbReference type="SAM" id="Phobius"/>
    </source>
</evidence>
<sequence>MRSNLQNLYITLFVIIIFYIYPLHALEEVKTFSYEEKNFGPKEIPHVLRISSYDDGTVVARIVKTNVDKSTSIKHCNHEIFSLRFIYPNGTVIEKDIDLEGVEKFNYCAIYNTGFDDLLEYDLIRPNQILIRYFNTTNFNDVSTYEGWGMIIDFDGKLYDRTSMGFWGIRKEYNKLQTTLKKLVFNINKEKGFIVCYNGPDPESTNVTWQQYKIEFDGKFNKLTHGTIKLTTGISDETYTLIPTVDEGYSFVYKVITNDLSRGQLYATFISYNQKGSANFILYQSNLADIEPVPISCNIEYDGVGHTCSVSGREVTRITTSNITHNKIRFLSSGSIVSFNVTNLMPPNNTGLTSTWIFESLLFGGYLITKRDGVIDGMYFCVYPESGNITCPSGLEQPVKINSNYAYTVLPNNTLLIAQIEYNNTWRLHVIDLPKQTERGNGYFNTNIKSTYPEIHSSINSDITNISIDFYKPVTLSSDVDGKILIYQKIGQKIILRQKTFATQCKLDNDDTRVIIDILNSTFSKSGGIYFVKIENNFVKDRNYREPLLGVKENVWSFTIEDKKMTYTFTSSTTGLFRLTEKGTEYCEGLSDDKQNKFFDELLDELADAVQILRNRLSKYKNYQIDPNSNKSKQKKFLISIKIEETKNEYEKDVDTVIKDISYMMSNNNQTPIGNHQLAYLDSNYGFNPAPDYWQEYKFKLLGILLILIALIVLFILASIREKKGQNIAIFKFALFIFDFIADILFLTNNADDVRELYIPRISVITYDIIPILSLTSSSINLIINIVGRLYQAIIYVRKRRLQPLSIIERDDELIKDTK</sequence>
<keyword evidence="1" id="KW-1133">Transmembrane helix</keyword>
<dbReference type="VEuPathDB" id="FungiDB:RhiirFUN_017148"/>
<feature type="transmembrane region" description="Helical" evidence="1">
    <location>
        <begin position="730"/>
        <end position="749"/>
    </location>
</feature>
<evidence type="ECO:0000313" key="2">
    <source>
        <dbReference type="EMBL" id="CAB5376138.1"/>
    </source>
</evidence>
<name>A0A916EAT4_9GLOM</name>
<feature type="transmembrane region" description="Helical" evidence="1">
    <location>
        <begin position="7"/>
        <end position="24"/>
    </location>
</feature>